<dbReference type="Proteomes" id="UP000887566">
    <property type="component" value="Unplaced"/>
</dbReference>
<proteinExistence type="predicted"/>
<evidence type="ECO:0000313" key="2">
    <source>
        <dbReference type="Proteomes" id="UP000887566"/>
    </source>
</evidence>
<sequence length="116" mass="12650">MTTEEEGGGEQKTRRCERLLNTAQLPAATIRLTAGGRGPLGFNSARPYLAPGDRSVTSGRLPLTRRVAASEGEEAGLSSVTTADRRRRPRCRCRYPLRPRSRRRSSSAQTAPLDVA</sequence>
<name>A0A914VVV2_9BILA</name>
<dbReference type="WBParaSite" id="PSAMB.scaffold2605size22296.g18433.t1">
    <property type="protein sequence ID" value="PSAMB.scaffold2605size22296.g18433.t1"/>
    <property type="gene ID" value="PSAMB.scaffold2605size22296.g18433"/>
</dbReference>
<feature type="compositionally biased region" description="Basic residues" evidence="1">
    <location>
        <begin position="85"/>
        <end position="105"/>
    </location>
</feature>
<reference evidence="3" key="1">
    <citation type="submission" date="2022-11" db="UniProtKB">
        <authorList>
            <consortium name="WormBaseParasite"/>
        </authorList>
    </citation>
    <scope>IDENTIFICATION</scope>
</reference>
<protein>
    <submittedName>
        <fullName evidence="3">Uncharacterized protein</fullName>
    </submittedName>
</protein>
<keyword evidence="2" id="KW-1185">Reference proteome</keyword>
<feature type="region of interest" description="Disordered" evidence="1">
    <location>
        <begin position="67"/>
        <end position="116"/>
    </location>
</feature>
<organism evidence="2 3">
    <name type="scientific">Plectus sambesii</name>
    <dbReference type="NCBI Taxonomy" id="2011161"/>
    <lineage>
        <taxon>Eukaryota</taxon>
        <taxon>Metazoa</taxon>
        <taxon>Ecdysozoa</taxon>
        <taxon>Nematoda</taxon>
        <taxon>Chromadorea</taxon>
        <taxon>Plectida</taxon>
        <taxon>Plectina</taxon>
        <taxon>Plectoidea</taxon>
        <taxon>Plectidae</taxon>
        <taxon>Plectus</taxon>
    </lineage>
</organism>
<evidence type="ECO:0000313" key="3">
    <source>
        <dbReference type="WBParaSite" id="PSAMB.scaffold2605size22296.g18433.t1"/>
    </source>
</evidence>
<accession>A0A914VVV2</accession>
<evidence type="ECO:0000256" key="1">
    <source>
        <dbReference type="SAM" id="MobiDB-lite"/>
    </source>
</evidence>
<dbReference type="AlphaFoldDB" id="A0A914VVV2"/>